<feature type="domain" description="Orc1-like AAA ATPase" evidence="1">
    <location>
        <begin position="16"/>
        <end position="159"/>
    </location>
</feature>
<evidence type="ECO:0000313" key="2">
    <source>
        <dbReference type="EMBL" id="TDP93327.1"/>
    </source>
</evidence>
<dbReference type="SUPFAM" id="SSF52540">
    <property type="entry name" value="P-loop containing nucleoside triphosphate hydrolases"/>
    <property type="match status" value="1"/>
</dbReference>
<reference evidence="2 3" key="1">
    <citation type="submission" date="2019-03" db="EMBL/GenBank/DDBJ databases">
        <title>Genomic analyses of the natural microbiome of Caenorhabditis elegans.</title>
        <authorList>
            <person name="Samuel B."/>
        </authorList>
    </citation>
    <scope>NUCLEOTIDE SEQUENCE [LARGE SCALE GENOMIC DNA]</scope>
    <source>
        <strain evidence="2 3">JUb18</strain>
    </source>
</reference>
<dbReference type="InterPro" id="IPR041664">
    <property type="entry name" value="AAA_16"/>
</dbReference>
<organism evidence="2 3">
    <name type="scientific">Leucobacter luti</name>
    <dbReference type="NCBI Taxonomy" id="340320"/>
    <lineage>
        <taxon>Bacteria</taxon>
        <taxon>Bacillati</taxon>
        <taxon>Actinomycetota</taxon>
        <taxon>Actinomycetes</taxon>
        <taxon>Micrococcales</taxon>
        <taxon>Microbacteriaceae</taxon>
        <taxon>Leucobacter</taxon>
    </lineage>
</organism>
<dbReference type="InterPro" id="IPR027417">
    <property type="entry name" value="P-loop_NTPase"/>
</dbReference>
<name>A0A4R6S2P7_9MICO</name>
<comment type="caution">
    <text evidence="2">The sequence shown here is derived from an EMBL/GenBank/DDBJ whole genome shotgun (WGS) entry which is preliminary data.</text>
</comment>
<dbReference type="EMBL" id="SNYA01000003">
    <property type="protein sequence ID" value="TDP93327.1"/>
    <property type="molecule type" value="Genomic_DNA"/>
</dbReference>
<gene>
    <name evidence="2" type="ORF">EDF62_1306</name>
</gene>
<accession>A0A4R6S2P7</accession>
<sequence length="387" mass="41999">MDSPFRPGFGKNPPFLAGRSGAIEQLRSGLEIGQWPQERGILITGMRGVGKTVMLNQAEDLAAESGWRVVSETASAGFTERIVGTHLPALLNELAPEANFRVTQIAAAGLGSITVQYPDGREETPTFRGMVAEILRLLDGRGGVLFSIDEVGGASAEEFAVFAGEYQHLVREDHEVAFIGAGVQGEVRSFLASTTATFLRRCAEVKIGVLNYPETLEAFREPIVTRGRTVSDETLDYLARAAQGYPFLVQSIGDIAWRSNSETTEIRLRDAQHGHRLALRTMGSFIHEPALSGLSQVDRSYLAAMAHDDGPSTSEDIRVRMGGVAPGYVSMYRDRLLGTGLIESVGYGLVTIAFPYLRDYLRSHIVGEAASDGTRENEGFPPPPQLD</sequence>
<protein>
    <submittedName>
        <fullName evidence="2">AAA ATPase-like protein</fullName>
    </submittedName>
</protein>
<dbReference type="Gene3D" id="3.40.50.300">
    <property type="entry name" value="P-loop containing nucleotide triphosphate hydrolases"/>
    <property type="match status" value="1"/>
</dbReference>
<proteinExistence type="predicted"/>
<keyword evidence="3" id="KW-1185">Reference proteome</keyword>
<evidence type="ECO:0000259" key="1">
    <source>
        <dbReference type="Pfam" id="PF13191"/>
    </source>
</evidence>
<dbReference type="Proteomes" id="UP000295601">
    <property type="component" value="Unassembled WGS sequence"/>
</dbReference>
<dbReference type="Pfam" id="PF13191">
    <property type="entry name" value="AAA_16"/>
    <property type="match status" value="1"/>
</dbReference>
<dbReference type="AlphaFoldDB" id="A0A4R6S2P7"/>
<dbReference type="RefSeq" id="WP_166644264.1">
    <property type="nucleotide sequence ID" value="NZ_SNYA01000003.1"/>
</dbReference>
<evidence type="ECO:0000313" key="3">
    <source>
        <dbReference type="Proteomes" id="UP000295601"/>
    </source>
</evidence>